<keyword evidence="5" id="KW-0810">Translation regulation</keyword>
<evidence type="ECO:0000313" key="8">
    <source>
        <dbReference type="EMBL" id="GMM33162.1"/>
    </source>
</evidence>
<dbReference type="EMBL" id="BTFZ01000001">
    <property type="protein sequence ID" value="GMM33162.1"/>
    <property type="molecule type" value="Genomic_DNA"/>
</dbReference>
<organism evidence="8 9">
    <name type="scientific">Saccharomycopsis crataegensis</name>
    <dbReference type="NCBI Taxonomy" id="43959"/>
    <lineage>
        <taxon>Eukaryota</taxon>
        <taxon>Fungi</taxon>
        <taxon>Dikarya</taxon>
        <taxon>Ascomycota</taxon>
        <taxon>Saccharomycotina</taxon>
        <taxon>Saccharomycetes</taxon>
        <taxon>Saccharomycopsidaceae</taxon>
        <taxon>Saccharomycopsis</taxon>
    </lineage>
</organism>
<dbReference type="Proteomes" id="UP001360560">
    <property type="component" value="Unassembled WGS sequence"/>
</dbReference>
<dbReference type="InterPro" id="IPR020568">
    <property type="entry name" value="Ribosomal_Su5_D2-typ_SF"/>
</dbReference>
<comment type="caution">
    <text evidence="8">The sequence shown here is derived from an EMBL/GenBank/DDBJ whole genome shotgun (WGS) entry which is preliminary data.</text>
</comment>
<dbReference type="GO" id="GO:0005737">
    <property type="term" value="C:cytoplasm"/>
    <property type="evidence" value="ECO:0007669"/>
    <property type="project" value="UniProtKB-SubCell"/>
</dbReference>
<dbReference type="SUPFAM" id="SSF54211">
    <property type="entry name" value="Ribosomal protein S5 domain 2-like"/>
    <property type="match status" value="1"/>
</dbReference>
<dbReference type="Gene3D" id="3.30.230.30">
    <property type="entry name" value="Impact, N-terminal domain"/>
    <property type="match status" value="1"/>
</dbReference>
<dbReference type="GeneID" id="90071141"/>
<dbReference type="GO" id="GO:0140469">
    <property type="term" value="P:GCN2-mediated signaling"/>
    <property type="evidence" value="ECO:0007669"/>
    <property type="project" value="TreeGrafter"/>
</dbReference>
<dbReference type="InterPro" id="IPR006575">
    <property type="entry name" value="RWD_dom"/>
</dbReference>
<accession>A0AAV5QEJ0</accession>
<dbReference type="PROSITE" id="PS50908">
    <property type="entry name" value="RWD"/>
    <property type="match status" value="1"/>
</dbReference>
<evidence type="ECO:0000256" key="5">
    <source>
        <dbReference type="ARBA" id="ARBA00022845"/>
    </source>
</evidence>
<keyword evidence="3" id="KW-0963">Cytoplasm</keyword>
<dbReference type="InterPro" id="IPR001498">
    <property type="entry name" value="Impact_N"/>
</dbReference>
<evidence type="ECO:0000313" key="9">
    <source>
        <dbReference type="Proteomes" id="UP001360560"/>
    </source>
</evidence>
<keyword evidence="6" id="KW-0346">Stress response</keyword>
<dbReference type="CDD" id="cd23822">
    <property type="entry name" value="RWD_ScYIH1-like"/>
    <property type="match status" value="1"/>
</dbReference>
<keyword evidence="9" id="KW-1185">Reference proteome</keyword>
<dbReference type="SMART" id="SM00591">
    <property type="entry name" value="RWD"/>
    <property type="match status" value="1"/>
</dbReference>
<comment type="subcellular location">
    <subcellularLocation>
        <location evidence="1">Cytoplasm</location>
    </subcellularLocation>
</comment>
<dbReference type="InterPro" id="IPR016135">
    <property type="entry name" value="UBQ-conjugating_enzyme/RWD"/>
</dbReference>
<dbReference type="RefSeq" id="XP_064850162.1">
    <property type="nucleotide sequence ID" value="XM_064994090.1"/>
</dbReference>
<sequence>MSSPDFLDELEAIEAIYPDCLTRLTSAIMELIIPSHPWCKIRLSFSDSYPESSAPNILLVKSTRKVDRNNEKPLETLVQSTLDEIFVEGLVCLFDLFTFLDEKLTMFEEQSPEMEVENEETPDLDDYDDEISSVWAQSVPVTDRGSTFIGFACTVHSDDQVNEYLAQLRSNRKIARSRHSMCAWRIKNQDGTIIQDSDDDGETAAGGRMLHLMTLMDVWNCLVVDVRWFGGVHIGPDRFKHINSTSREAIINGGFAPLDKPKKK</sequence>
<name>A0AAV5QEJ0_9ASCO</name>
<evidence type="ECO:0000259" key="7">
    <source>
        <dbReference type="PROSITE" id="PS50908"/>
    </source>
</evidence>
<evidence type="ECO:0000256" key="3">
    <source>
        <dbReference type="ARBA" id="ARBA00022490"/>
    </source>
</evidence>
<comment type="similarity">
    <text evidence="2">Belongs to the IMPACT family.</text>
</comment>
<evidence type="ECO:0000256" key="4">
    <source>
        <dbReference type="ARBA" id="ARBA00022491"/>
    </source>
</evidence>
<evidence type="ECO:0000256" key="6">
    <source>
        <dbReference type="ARBA" id="ARBA00023016"/>
    </source>
</evidence>
<dbReference type="AlphaFoldDB" id="A0AAV5QEJ0"/>
<feature type="domain" description="RWD" evidence="7">
    <location>
        <begin position="8"/>
        <end position="107"/>
    </location>
</feature>
<reference evidence="8 9" key="1">
    <citation type="journal article" date="2023" name="Elife">
        <title>Identification of key yeast species and microbe-microbe interactions impacting larval growth of Drosophila in the wild.</title>
        <authorList>
            <person name="Mure A."/>
            <person name="Sugiura Y."/>
            <person name="Maeda R."/>
            <person name="Honda K."/>
            <person name="Sakurai N."/>
            <person name="Takahashi Y."/>
            <person name="Watada M."/>
            <person name="Katoh T."/>
            <person name="Gotoh A."/>
            <person name="Gotoh Y."/>
            <person name="Taniguchi I."/>
            <person name="Nakamura K."/>
            <person name="Hayashi T."/>
            <person name="Katayama T."/>
            <person name="Uemura T."/>
            <person name="Hattori Y."/>
        </authorList>
    </citation>
    <scope>NUCLEOTIDE SEQUENCE [LARGE SCALE GENOMIC DNA]</scope>
    <source>
        <strain evidence="8 9">SC-9</strain>
    </source>
</reference>
<protein>
    <submittedName>
        <fullName evidence="8">Yih1 protein</fullName>
    </submittedName>
</protein>
<dbReference type="Pfam" id="PF01205">
    <property type="entry name" value="Impact_N"/>
    <property type="match status" value="1"/>
</dbReference>
<dbReference type="SUPFAM" id="SSF54495">
    <property type="entry name" value="UBC-like"/>
    <property type="match status" value="1"/>
</dbReference>
<evidence type="ECO:0000256" key="2">
    <source>
        <dbReference type="ARBA" id="ARBA00007665"/>
    </source>
</evidence>
<keyword evidence="4" id="KW-0678">Repressor</keyword>
<dbReference type="GO" id="GO:0006446">
    <property type="term" value="P:regulation of translational initiation"/>
    <property type="evidence" value="ECO:0007669"/>
    <property type="project" value="TreeGrafter"/>
</dbReference>
<dbReference type="InterPro" id="IPR036956">
    <property type="entry name" value="Impact_N_sf"/>
</dbReference>
<proteinExistence type="inferred from homology"/>
<dbReference type="Gene3D" id="3.10.110.10">
    <property type="entry name" value="Ubiquitin Conjugating Enzyme"/>
    <property type="match status" value="1"/>
</dbReference>
<dbReference type="PANTHER" id="PTHR16301">
    <property type="entry name" value="IMPACT-RELATED"/>
    <property type="match status" value="1"/>
</dbReference>
<dbReference type="Pfam" id="PF05773">
    <property type="entry name" value="RWD"/>
    <property type="match status" value="1"/>
</dbReference>
<dbReference type="PANTHER" id="PTHR16301:SF25">
    <property type="entry name" value="PROTEIN IMPACT"/>
    <property type="match status" value="1"/>
</dbReference>
<dbReference type="InterPro" id="IPR023582">
    <property type="entry name" value="Impact"/>
</dbReference>
<evidence type="ECO:0000256" key="1">
    <source>
        <dbReference type="ARBA" id="ARBA00004496"/>
    </source>
</evidence>
<gene>
    <name evidence="8" type="ORF">DASC09_004870</name>
</gene>